<evidence type="ECO:0000313" key="4">
    <source>
        <dbReference type="Proteomes" id="UP000186684"/>
    </source>
</evidence>
<dbReference type="AlphaFoldDB" id="A0A1N7PD86"/>
<dbReference type="Pfam" id="PF13276">
    <property type="entry name" value="HTH_21"/>
    <property type="match status" value="1"/>
</dbReference>
<name>A0A1N7PD86_9RHOB</name>
<dbReference type="EMBL" id="FTOQ01000014">
    <property type="protein sequence ID" value="SIT08487.1"/>
    <property type="molecule type" value="Genomic_DNA"/>
</dbReference>
<dbReference type="InterPro" id="IPR025948">
    <property type="entry name" value="HTH-like_dom"/>
</dbReference>
<feature type="region of interest" description="Disordered" evidence="1">
    <location>
        <begin position="51"/>
        <end position="73"/>
    </location>
</feature>
<evidence type="ECO:0000256" key="1">
    <source>
        <dbReference type="SAM" id="MobiDB-lite"/>
    </source>
</evidence>
<keyword evidence="4" id="KW-1185">Reference proteome</keyword>
<dbReference type="Proteomes" id="UP000186684">
    <property type="component" value="Unassembled WGS sequence"/>
</dbReference>
<reference evidence="4" key="1">
    <citation type="submission" date="2017-01" db="EMBL/GenBank/DDBJ databases">
        <authorList>
            <person name="Varghese N."/>
            <person name="Submissions S."/>
        </authorList>
    </citation>
    <scope>NUCLEOTIDE SEQUENCE [LARGE SCALE GENOMIC DNA]</scope>
    <source>
        <strain evidence="4">DSM 29430</strain>
    </source>
</reference>
<accession>A0A1N7PD86</accession>
<sequence length="73" mass="8012">MPIGLPDEERLTDDIIALTREFGRYGYRMITGMLNNSGWHVNHKRPSRQICAANRLPGSGTNGSGGGRGLKSR</sequence>
<dbReference type="STRING" id="633194.SAMN05421759_11485"/>
<feature type="compositionally biased region" description="Gly residues" evidence="1">
    <location>
        <begin position="60"/>
        <end position="73"/>
    </location>
</feature>
<proteinExistence type="predicted"/>
<organism evidence="3 4">
    <name type="scientific">Roseivivax lentus</name>
    <dbReference type="NCBI Taxonomy" id="633194"/>
    <lineage>
        <taxon>Bacteria</taxon>
        <taxon>Pseudomonadati</taxon>
        <taxon>Pseudomonadota</taxon>
        <taxon>Alphaproteobacteria</taxon>
        <taxon>Rhodobacterales</taxon>
        <taxon>Roseobacteraceae</taxon>
        <taxon>Roseivivax</taxon>
    </lineage>
</organism>
<evidence type="ECO:0000313" key="3">
    <source>
        <dbReference type="EMBL" id="SIT08487.1"/>
    </source>
</evidence>
<evidence type="ECO:0000259" key="2">
    <source>
        <dbReference type="Pfam" id="PF13276"/>
    </source>
</evidence>
<feature type="domain" description="HTH-like" evidence="2">
    <location>
        <begin position="7"/>
        <end position="45"/>
    </location>
</feature>
<protein>
    <submittedName>
        <fullName evidence="3">HTH-like domain-containing protein</fullName>
    </submittedName>
</protein>
<gene>
    <name evidence="3" type="ORF">SAMN05421759_11485</name>
</gene>